<dbReference type="PANTHER" id="PTHR11426">
    <property type="entry name" value="HISTONE H3"/>
    <property type="match status" value="1"/>
</dbReference>
<feature type="domain" description="Core Histone H2A/H2B/H3" evidence="9">
    <location>
        <begin position="86"/>
        <end position="173"/>
    </location>
</feature>
<evidence type="ECO:0000256" key="5">
    <source>
        <dbReference type="ARBA" id="ARBA00023125"/>
    </source>
</evidence>
<reference evidence="11" key="1">
    <citation type="journal article" date="1999" name="FEMS Microbiol. Lett.">
        <title>Several highly divergent histone H3 genes are present in the hypotrichous ciliate Stylonychia lemnae.</title>
        <authorList>
            <person name="Bernhard D."/>
        </authorList>
    </citation>
    <scope>NUCLEOTIDE SEQUENCE</scope>
</reference>
<accession>Q9GRH3</accession>
<dbReference type="PROSITE" id="PS00959">
    <property type="entry name" value="HISTONE_H3_2"/>
    <property type="match status" value="1"/>
</dbReference>
<protein>
    <submittedName>
        <fullName evidence="11">Histone H3-like protein</fullName>
    </submittedName>
    <submittedName>
        <fullName evidence="10">Histone variant H3.7</fullName>
    </submittedName>
</protein>
<dbReference type="SUPFAM" id="SSF47113">
    <property type="entry name" value="Histone-fold"/>
    <property type="match status" value="1"/>
</dbReference>
<comment type="similarity">
    <text evidence="3">Belongs to the histone H3 family.</text>
</comment>
<evidence type="ECO:0000256" key="7">
    <source>
        <dbReference type="ARBA" id="ARBA00023269"/>
    </source>
</evidence>
<evidence type="ECO:0000256" key="3">
    <source>
        <dbReference type="ARBA" id="ARBA00010343"/>
    </source>
</evidence>
<evidence type="ECO:0000256" key="2">
    <source>
        <dbReference type="ARBA" id="ARBA00004286"/>
    </source>
</evidence>
<dbReference type="GO" id="GO:0030527">
    <property type="term" value="F:structural constituent of chromatin"/>
    <property type="evidence" value="ECO:0007669"/>
    <property type="project" value="InterPro"/>
</dbReference>
<organism evidence="11">
    <name type="scientific">Stylonychia lemnae</name>
    <name type="common">Ciliate</name>
    <dbReference type="NCBI Taxonomy" id="5949"/>
    <lineage>
        <taxon>Eukaryota</taxon>
        <taxon>Sar</taxon>
        <taxon>Alveolata</taxon>
        <taxon>Ciliophora</taxon>
        <taxon>Intramacronucleata</taxon>
        <taxon>Spirotrichea</taxon>
        <taxon>Stichotrichia</taxon>
        <taxon>Sporadotrichida</taxon>
        <taxon>Oxytrichidae</taxon>
        <taxon>Stylonychinae</taxon>
        <taxon>Stylonychia</taxon>
    </lineage>
</organism>
<comment type="subcellular location">
    <subcellularLocation>
        <location evidence="2">Chromosome</location>
    </subcellularLocation>
    <subcellularLocation>
        <location evidence="1">Nucleus</location>
    </subcellularLocation>
</comment>
<keyword evidence="4" id="KW-0158">Chromosome</keyword>
<proteinExistence type="inferred from homology"/>
<dbReference type="CDD" id="cd22911">
    <property type="entry name" value="HFD_H3"/>
    <property type="match status" value="1"/>
</dbReference>
<dbReference type="GO" id="GO:0003677">
    <property type="term" value="F:DNA binding"/>
    <property type="evidence" value="ECO:0007669"/>
    <property type="project" value="UniProtKB-KW"/>
</dbReference>
<dbReference type="EMBL" id="AJ293960">
    <property type="protein sequence ID" value="CAC08231.1"/>
    <property type="molecule type" value="Genomic_DNA"/>
</dbReference>
<keyword evidence="7" id="KW-0544">Nucleosome core</keyword>
<dbReference type="InterPro" id="IPR000164">
    <property type="entry name" value="Histone_H3/CENP-A"/>
</dbReference>
<feature type="compositionally biased region" description="Basic residues" evidence="8">
    <location>
        <begin position="16"/>
        <end position="26"/>
    </location>
</feature>
<evidence type="ECO:0000256" key="6">
    <source>
        <dbReference type="ARBA" id="ARBA00023242"/>
    </source>
</evidence>
<dbReference type="AlphaFoldDB" id="Q9GRH3"/>
<dbReference type="InterPro" id="IPR009072">
    <property type="entry name" value="Histone-fold"/>
</dbReference>
<evidence type="ECO:0000256" key="4">
    <source>
        <dbReference type="ARBA" id="ARBA00022454"/>
    </source>
</evidence>
<reference evidence="11" key="2">
    <citation type="submission" date="2000-09" db="EMBL/GenBank/DDBJ databases">
        <authorList>
            <person name="Bernhard D."/>
        </authorList>
    </citation>
    <scope>NUCLEOTIDE SEQUENCE</scope>
</reference>
<evidence type="ECO:0000256" key="1">
    <source>
        <dbReference type="ARBA" id="ARBA00004123"/>
    </source>
</evidence>
<reference evidence="10" key="3">
    <citation type="journal article" date="2014" name="Epigenetics Chromatin">
        <title>Differential expression of histone H3 genes and selective association of the variant H3.7 with a specific sequence class in Stylonychia macronuclear development.</title>
        <authorList>
            <person name="Forcob S."/>
            <person name="Bulic A."/>
            <person name="Jonsson F."/>
            <person name="Lipps H.J."/>
            <person name="Postberg J."/>
        </authorList>
    </citation>
    <scope>NUCLEOTIDE SEQUENCE</scope>
</reference>
<dbReference type="FunFam" id="1.10.20.10:FF:000085">
    <property type="entry name" value="Histone H3.2"/>
    <property type="match status" value="1"/>
</dbReference>
<gene>
    <name evidence="11" type="primary">h3-10</name>
    <name evidence="10" type="synonym">HIS37</name>
</gene>
<evidence type="ECO:0000259" key="9">
    <source>
        <dbReference type="Pfam" id="PF00125"/>
    </source>
</evidence>
<dbReference type="Pfam" id="PF00125">
    <property type="entry name" value="Histone"/>
    <property type="match status" value="1"/>
</dbReference>
<dbReference type="SMART" id="SM00428">
    <property type="entry name" value="H3"/>
    <property type="match status" value="1"/>
</dbReference>
<dbReference type="GO" id="GO:0000786">
    <property type="term" value="C:nucleosome"/>
    <property type="evidence" value="ECO:0007669"/>
    <property type="project" value="UniProtKB-KW"/>
</dbReference>
<keyword evidence="5" id="KW-0238">DNA-binding</keyword>
<dbReference type="Gene3D" id="1.10.20.10">
    <property type="entry name" value="Histone, subunit A"/>
    <property type="match status" value="1"/>
</dbReference>
<dbReference type="PRINTS" id="PR00622">
    <property type="entry name" value="HISTONEH3"/>
</dbReference>
<evidence type="ECO:0000313" key="11">
    <source>
        <dbReference type="EMBL" id="CAC08231.1"/>
    </source>
</evidence>
<feature type="region of interest" description="Disordered" evidence="8">
    <location>
        <begin position="1"/>
        <end position="26"/>
    </location>
</feature>
<sequence length="180" mass="20004">MRTKSAASPNYSILKGKGKGKGKGKHLNRMQVTSQEAVNSTTDVMSFGKISNVEMPAQAARKMAKLPVTTVAPANQSKKKMKRFKPGQLALKQIKKLQSSTDLLVKKLPFQRLVREIARSSNPEIRFSIQGLLALQEAAECFLVGLFEDCHQCAIHANRVTVMPKDMQLARRLRGERQDA</sequence>
<dbReference type="EMBL" id="KJ159081">
    <property type="protein sequence ID" value="AHI95964.1"/>
    <property type="molecule type" value="Genomic_DNA"/>
</dbReference>
<evidence type="ECO:0000256" key="8">
    <source>
        <dbReference type="SAM" id="MobiDB-lite"/>
    </source>
</evidence>
<evidence type="ECO:0000313" key="10">
    <source>
        <dbReference type="EMBL" id="AHI95964.1"/>
    </source>
</evidence>
<dbReference type="GO" id="GO:0046982">
    <property type="term" value="F:protein heterodimerization activity"/>
    <property type="evidence" value="ECO:0007669"/>
    <property type="project" value="InterPro"/>
</dbReference>
<keyword evidence="6" id="KW-0539">Nucleus</keyword>
<name>Q9GRH3_STYLE</name>
<dbReference type="InterPro" id="IPR007125">
    <property type="entry name" value="H2A/H2B/H3"/>
</dbReference>
<feature type="compositionally biased region" description="Polar residues" evidence="8">
    <location>
        <begin position="1"/>
        <end position="11"/>
    </location>
</feature>
<dbReference type="GO" id="GO:0005634">
    <property type="term" value="C:nucleus"/>
    <property type="evidence" value="ECO:0007669"/>
    <property type="project" value="UniProtKB-SubCell"/>
</dbReference>